<protein>
    <submittedName>
        <fullName evidence="3">Uncharacterized protein</fullName>
    </submittedName>
</protein>
<keyword evidence="2" id="KW-0472">Membrane</keyword>
<evidence type="ECO:0000256" key="1">
    <source>
        <dbReference type="SAM" id="MobiDB-lite"/>
    </source>
</evidence>
<evidence type="ECO:0000313" key="3">
    <source>
        <dbReference type="EMBL" id="RJY09251.1"/>
    </source>
</evidence>
<dbReference type="RefSeq" id="WP_120048258.1">
    <property type="nucleotide sequence ID" value="NZ_RAHX01000001.1"/>
</dbReference>
<name>A0A419RTY8_9SPHN</name>
<evidence type="ECO:0000313" key="4">
    <source>
        <dbReference type="Proteomes" id="UP000285232"/>
    </source>
</evidence>
<proteinExistence type="predicted"/>
<reference evidence="3 4" key="1">
    <citation type="journal article" date="2017" name="Int. J. Syst. Evol. Microbiol.">
        <title>Erythrobacter aquimixticola sp. nov., isolated from the junction between the ocean and a freshwater spring.</title>
        <authorList>
            <person name="Park S."/>
            <person name="Jung Y.T."/>
            <person name="Choi S.J."/>
            <person name="Yoon J.H."/>
        </authorList>
    </citation>
    <scope>NUCLEOTIDE SEQUENCE [LARGE SCALE GENOMIC DNA]</scope>
    <source>
        <strain evidence="3 4">JSSK-14</strain>
    </source>
</reference>
<dbReference type="AlphaFoldDB" id="A0A419RTY8"/>
<dbReference type="EMBL" id="RAHX01000001">
    <property type="protein sequence ID" value="RJY09251.1"/>
    <property type="molecule type" value="Genomic_DNA"/>
</dbReference>
<keyword evidence="2" id="KW-1133">Transmembrane helix</keyword>
<accession>A0A419RTY8</accession>
<feature type="region of interest" description="Disordered" evidence="1">
    <location>
        <begin position="79"/>
        <end position="118"/>
    </location>
</feature>
<keyword evidence="4" id="KW-1185">Reference proteome</keyword>
<organism evidence="3 4">
    <name type="scientific">Aurantiacibacter aquimixticola</name>
    <dbReference type="NCBI Taxonomy" id="1958945"/>
    <lineage>
        <taxon>Bacteria</taxon>
        <taxon>Pseudomonadati</taxon>
        <taxon>Pseudomonadota</taxon>
        <taxon>Alphaproteobacteria</taxon>
        <taxon>Sphingomonadales</taxon>
        <taxon>Erythrobacteraceae</taxon>
        <taxon>Aurantiacibacter</taxon>
    </lineage>
</organism>
<feature type="region of interest" description="Disordered" evidence="1">
    <location>
        <begin position="1"/>
        <end position="22"/>
    </location>
</feature>
<feature type="transmembrane region" description="Helical" evidence="2">
    <location>
        <begin position="29"/>
        <end position="49"/>
    </location>
</feature>
<gene>
    <name evidence="3" type="ORF">D6201_07670</name>
</gene>
<feature type="compositionally biased region" description="Basic and acidic residues" evidence="1">
    <location>
        <begin position="9"/>
        <end position="20"/>
    </location>
</feature>
<sequence>MGQTGGAPRPDESDGDDQRPYRYANSRPIKVFALAWVAALGALGAVWVAQTSLEQAAQAGTIAQPPNVKDMVERLEHGAEARARDIADAARGVPDSDEQALEAEDGDGALGRENGGGE</sequence>
<evidence type="ECO:0000256" key="2">
    <source>
        <dbReference type="SAM" id="Phobius"/>
    </source>
</evidence>
<comment type="caution">
    <text evidence="3">The sequence shown here is derived from an EMBL/GenBank/DDBJ whole genome shotgun (WGS) entry which is preliminary data.</text>
</comment>
<feature type="compositionally biased region" description="Basic and acidic residues" evidence="1">
    <location>
        <begin position="79"/>
        <end position="88"/>
    </location>
</feature>
<feature type="compositionally biased region" description="Acidic residues" evidence="1">
    <location>
        <begin position="95"/>
        <end position="107"/>
    </location>
</feature>
<dbReference type="Proteomes" id="UP000285232">
    <property type="component" value="Unassembled WGS sequence"/>
</dbReference>
<keyword evidence="2" id="KW-0812">Transmembrane</keyword>